<evidence type="ECO:0000313" key="4">
    <source>
        <dbReference type="Proteomes" id="UP001365846"/>
    </source>
</evidence>
<dbReference type="InterPro" id="IPR011600">
    <property type="entry name" value="Pept_C14_caspase"/>
</dbReference>
<evidence type="ECO:0000259" key="2">
    <source>
        <dbReference type="Pfam" id="PF00656"/>
    </source>
</evidence>
<evidence type="ECO:0000313" key="3">
    <source>
        <dbReference type="EMBL" id="MEJ8811014.1"/>
    </source>
</evidence>
<protein>
    <submittedName>
        <fullName evidence="3">Caspase family protein</fullName>
        <ecNumber evidence="3">3.4.22.-</ecNumber>
    </submittedName>
</protein>
<dbReference type="PANTHER" id="PTHR48104:SF30">
    <property type="entry name" value="METACASPASE-1"/>
    <property type="match status" value="1"/>
</dbReference>
<name>A0ABU8VBI2_9BURK</name>
<dbReference type="Pfam" id="PF00656">
    <property type="entry name" value="Peptidase_C14"/>
    <property type="match status" value="1"/>
</dbReference>
<dbReference type="PANTHER" id="PTHR48104">
    <property type="entry name" value="METACASPASE-4"/>
    <property type="match status" value="1"/>
</dbReference>
<dbReference type="EMBL" id="JBBKZU010000003">
    <property type="protein sequence ID" value="MEJ8811014.1"/>
    <property type="molecule type" value="Genomic_DNA"/>
</dbReference>
<evidence type="ECO:0000256" key="1">
    <source>
        <dbReference type="SAM" id="MobiDB-lite"/>
    </source>
</evidence>
<keyword evidence="3" id="KW-0378">Hydrolase</keyword>
<keyword evidence="4" id="KW-1185">Reference proteome</keyword>
<dbReference type="InterPro" id="IPR029030">
    <property type="entry name" value="Caspase-like_dom_sf"/>
</dbReference>
<dbReference type="GO" id="GO:0016787">
    <property type="term" value="F:hydrolase activity"/>
    <property type="evidence" value="ECO:0007669"/>
    <property type="project" value="UniProtKB-KW"/>
</dbReference>
<feature type="domain" description="Peptidase C14 caspase" evidence="2">
    <location>
        <begin position="3"/>
        <end position="270"/>
    </location>
</feature>
<dbReference type="RefSeq" id="WP_340356332.1">
    <property type="nucleotide sequence ID" value="NZ_JBBKZU010000003.1"/>
</dbReference>
<dbReference type="InterPro" id="IPR050452">
    <property type="entry name" value="Metacaspase"/>
</dbReference>
<organism evidence="3 4">
    <name type="scientific">Variovorax ureilyticus</name>
    <dbReference type="NCBI Taxonomy" id="1836198"/>
    <lineage>
        <taxon>Bacteria</taxon>
        <taxon>Pseudomonadati</taxon>
        <taxon>Pseudomonadota</taxon>
        <taxon>Betaproteobacteria</taxon>
        <taxon>Burkholderiales</taxon>
        <taxon>Comamonadaceae</taxon>
        <taxon>Variovorax</taxon>
    </lineage>
</organism>
<feature type="region of interest" description="Disordered" evidence="1">
    <location>
        <begin position="259"/>
        <end position="280"/>
    </location>
</feature>
<proteinExistence type="predicted"/>
<dbReference type="Proteomes" id="UP001365846">
    <property type="component" value="Unassembled WGS sequence"/>
</dbReference>
<reference evidence="3 4" key="1">
    <citation type="submission" date="2024-03" db="EMBL/GenBank/DDBJ databases">
        <title>Novel species of the genus Variovorax.</title>
        <authorList>
            <person name="Liu Q."/>
            <person name="Xin Y.-H."/>
        </authorList>
    </citation>
    <scope>NUCLEOTIDE SEQUENCE [LARGE SCALE GENOMIC DNA]</scope>
    <source>
        <strain evidence="3 4">KACC 18899</strain>
    </source>
</reference>
<dbReference type="Gene3D" id="3.40.50.1460">
    <property type="match status" value="1"/>
</dbReference>
<gene>
    <name evidence="3" type="ORF">WKW77_08030</name>
</gene>
<accession>A0ABU8VBI2</accession>
<dbReference type="SUPFAM" id="SSF52129">
    <property type="entry name" value="Caspase-like"/>
    <property type="match status" value="1"/>
</dbReference>
<sequence>MSKLALCIGINNYPGTDMDLAGCVNDANDWAAELTSRGFSVRKLLDGEATKAGMVDAFNHIVGQAVSGDVVVITYSGHGTYQYDTDGDEADGLDEALCPHDIRLINAALIDDEIHAIFMARREGVHIVLISDSCHSGTVNRAPPSSADKEAGRMPRFMPMTAWMSGERLAKGGPGGGPVPADANHTAAAALGSAQQDDAGDVLMAGCEEGENHFSYDATFANRSNGAFTFYALKALRALPANASYTQWHAALADDLPSTRYPQKPQIQGSAQARNRAVFT</sequence>
<dbReference type="EC" id="3.4.22.-" evidence="3"/>
<comment type="caution">
    <text evidence="3">The sequence shown here is derived from an EMBL/GenBank/DDBJ whole genome shotgun (WGS) entry which is preliminary data.</text>
</comment>